<accession>A0A1B9ISG5</accession>
<reference evidence="3" key="2">
    <citation type="submission" date="2013-12" db="EMBL/GenBank/DDBJ databases">
        <title>Evolution of pathogenesis and genome organization in the Tremellales.</title>
        <authorList>
            <person name="Cuomo C."/>
            <person name="Litvintseva A."/>
            <person name="Heitman J."/>
            <person name="Chen Y."/>
            <person name="Sun S."/>
            <person name="Springer D."/>
            <person name="Dromer F."/>
            <person name="Young S."/>
            <person name="Zeng Q."/>
            <person name="Chapman S."/>
            <person name="Gujja S."/>
            <person name="Saif S."/>
            <person name="Birren B."/>
        </authorList>
    </citation>
    <scope>NUCLEOTIDE SEQUENCE [LARGE SCALE GENOMIC DNA]</scope>
    <source>
        <strain evidence="3">CBS 10435</strain>
    </source>
</reference>
<dbReference type="Proteomes" id="UP000092583">
    <property type="component" value="Unassembled WGS sequence"/>
</dbReference>
<dbReference type="OrthoDB" id="2565337at2759"/>
<feature type="region of interest" description="Disordered" evidence="1">
    <location>
        <begin position="234"/>
        <end position="263"/>
    </location>
</feature>
<sequence>MSQPSPEGRKRPRPSDADERDVKRLRNVDVDGDGSMKDGMGQEWVSEQMSRMEKLYKEVLIQAALVFQHQSFCKRLGLNHQKVPTQMMDRLETTWRTYEGIRRHVEWSMAQSGEKPPTSPNKPSSTLEAITRLASNAIPPKTMELPTPINLSITGDYIPILSTISPDKPEEVIIDQSQSQALVLDKSAVDPSTVKKEDSVPVQANQNGEVSITTKEIKDDQTQLPSENQVLPISQTGLIQPPPPIETQSQTQPQTQVDGGLDYSSLGLDELTALINGNSFDTTTASQPLPIPDSITNNDTQNQQNGNEIFASLGLNTGVPPSNSQHQQDGSQGQQQPPIPMEIDFASALNGVTTNGGLDGEADFSALAGLFASEQPPTLPESQNGNGGNNVNADISGLVKDDPALNNGLEGLEGLLEGNNEVNQSTSVVNADNNGNLEIQKEQPSENPVQNQNNVQISNEQPNTENPTQEAVSGGGPADGHNESKINGTQMPPPVNNPPDQSRSSVQPTDQTQVQTQVQPQSQPSNPEQPQPQPESHSQSQPQPETQPQLEPQSQPQVSFDQQFFQPDFSLPDTSTANADINQGFNVDGGGGGGEFGEIDMSDFNFTDAGLEGMGMGGDEFERLMAEFG</sequence>
<feature type="compositionally biased region" description="Low complexity" evidence="1">
    <location>
        <begin position="296"/>
        <end position="307"/>
    </location>
</feature>
<feature type="compositionally biased region" description="Low complexity" evidence="1">
    <location>
        <begin position="324"/>
        <end position="336"/>
    </location>
</feature>
<feature type="region of interest" description="Disordered" evidence="1">
    <location>
        <begin position="374"/>
        <end position="394"/>
    </location>
</feature>
<protein>
    <submittedName>
        <fullName evidence="2">Uncharacterized protein</fullName>
    </submittedName>
</protein>
<feature type="region of interest" description="Disordered" evidence="1">
    <location>
        <begin position="284"/>
        <end position="339"/>
    </location>
</feature>
<feature type="compositionally biased region" description="Polar residues" evidence="1">
    <location>
        <begin position="574"/>
        <end position="585"/>
    </location>
</feature>
<dbReference type="STRING" id="1331196.A0A1B9ISG5"/>
<feature type="compositionally biased region" description="Basic and acidic residues" evidence="1">
    <location>
        <begin position="7"/>
        <end position="29"/>
    </location>
</feature>
<dbReference type="EMBL" id="KI669462">
    <property type="protein sequence ID" value="OCF58471.1"/>
    <property type="molecule type" value="Genomic_DNA"/>
</dbReference>
<feature type="compositionally biased region" description="Polar residues" evidence="1">
    <location>
        <begin position="380"/>
        <end position="393"/>
    </location>
</feature>
<dbReference type="AlphaFoldDB" id="A0A1B9ISG5"/>
<evidence type="ECO:0000256" key="1">
    <source>
        <dbReference type="SAM" id="MobiDB-lite"/>
    </source>
</evidence>
<name>A0A1B9ISG5_9TREE</name>
<gene>
    <name evidence="2" type="ORF">L486_04504</name>
</gene>
<feature type="compositionally biased region" description="Low complexity" evidence="1">
    <location>
        <begin position="534"/>
        <end position="573"/>
    </location>
</feature>
<keyword evidence="3" id="KW-1185">Reference proteome</keyword>
<feature type="region of interest" description="Disordered" evidence="1">
    <location>
        <begin position="457"/>
        <end position="601"/>
    </location>
</feature>
<evidence type="ECO:0000313" key="3">
    <source>
        <dbReference type="Proteomes" id="UP000092583"/>
    </source>
</evidence>
<feature type="region of interest" description="Disordered" evidence="1">
    <location>
        <begin position="1"/>
        <end position="40"/>
    </location>
</feature>
<reference evidence="2 3" key="1">
    <citation type="submission" date="2013-07" db="EMBL/GenBank/DDBJ databases">
        <title>The Genome Sequence of Kwoniella mangroviensis CBS10435.</title>
        <authorList>
            <consortium name="The Broad Institute Genome Sequencing Platform"/>
            <person name="Cuomo C."/>
            <person name="Litvintseva A."/>
            <person name="Chen Y."/>
            <person name="Heitman J."/>
            <person name="Sun S."/>
            <person name="Springer D."/>
            <person name="Dromer F."/>
            <person name="Young S.K."/>
            <person name="Zeng Q."/>
            <person name="Gargeya S."/>
            <person name="Fitzgerald M."/>
            <person name="Abouelleil A."/>
            <person name="Alvarado L."/>
            <person name="Berlin A.M."/>
            <person name="Chapman S.B."/>
            <person name="Dewar J."/>
            <person name="Goldberg J."/>
            <person name="Griggs A."/>
            <person name="Gujja S."/>
            <person name="Hansen M."/>
            <person name="Howarth C."/>
            <person name="Imamovic A."/>
            <person name="Larimer J."/>
            <person name="McCowan C."/>
            <person name="Murphy C."/>
            <person name="Pearson M."/>
            <person name="Priest M."/>
            <person name="Roberts A."/>
            <person name="Saif S."/>
            <person name="Shea T."/>
            <person name="Sykes S."/>
            <person name="Wortman J."/>
            <person name="Nusbaum C."/>
            <person name="Birren B."/>
        </authorList>
    </citation>
    <scope>NUCLEOTIDE SEQUENCE [LARGE SCALE GENOMIC DNA]</scope>
    <source>
        <strain evidence="2 3">CBS 10435</strain>
    </source>
</reference>
<feature type="compositionally biased region" description="Polar residues" evidence="1">
    <location>
        <begin position="457"/>
        <end position="471"/>
    </location>
</feature>
<feature type="compositionally biased region" description="Low complexity" evidence="1">
    <location>
        <begin position="504"/>
        <end position="526"/>
    </location>
</feature>
<feature type="compositionally biased region" description="Polar residues" evidence="1">
    <location>
        <begin position="246"/>
        <end position="257"/>
    </location>
</feature>
<feature type="compositionally biased region" description="Gly residues" evidence="1">
    <location>
        <begin position="587"/>
        <end position="596"/>
    </location>
</feature>
<organism evidence="2 3">
    <name type="scientific">Kwoniella mangroviensis CBS 10435</name>
    <dbReference type="NCBI Taxonomy" id="1331196"/>
    <lineage>
        <taxon>Eukaryota</taxon>
        <taxon>Fungi</taxon>
        <taxon>Dikarya</taxon>
        <taxon>Basidiomycota</taxon>
        <taxon>Agaricomycotina</taxon>
        <taxon>Tremellomycetes</taxon>
        <taxon>Tremellales</taxon>
        <taxon>Cryptococcaceae</taxon>
        <taxon>Kwoniella</taxon>
    </lineage>
</organism>
<proteinExistence type="predicted"/>
<evidence type="ECO:0000313" key="2">
    <source>
        <dbReference type="EMBL" id="OCF58471.1"/>
    </source>
</evidence>